<evidence type="ECO:0000256" key="5">
    <source>
        <dbReference type="ARBA" id="ARBA00022989"/>
    </source>
</evidence>
<evidence type="ECO:0000259" key="9">
    <source>
        <dbReference type="PROSITE" id="PS50850"/>
    </source>
</evidence>
<keyword evidence="4 8" id="KW-0812">Transmembrane</keyword>
<evidence type="ECO:0000256" key="8">
    <source>
        <dbReference type="SAM" id="Phobius"/>
    </source>
</evidence>
<feature type="transmembrane region" description="Helical" evidence="8">
    <location>
        <begin position="227"/>
        <end position="246"/>
    </location>
</feature>
<organism evidence="10">
    <name type="scientific">Streptomyces murayamaensis</name>
    <dbReference type="NCBI Taxonomy" id="224537"/>
    <lineage>
        <taxon>Bacteria</taxon>
        <taxon>Bacillati</taxon>
        <taxon>Actinomycetota</taxon>
        <taxon>Actinomycetes</taxon>
        <taxon>Kitasatosporales</taxon>
        <taxon>Streptomycetaceae</taxon>
        <taxon>Streptomyces</taxon>
    </lineage>
</organism>
<dbReference type="InterPro" id="IPR036259">
    <property type="entry name" value="MFS_trans_sf"/>
</dbReference>
<dbReference type="CDD" id="cd06173">
    <property type="entry name" value="MFS_MefA_like"/>
    <property type="match status" value="1"/>
</dbReference>
<dbReference type="GO" id="GO:0022857">
    <property type="term" value="F:transmembrane transporter activity"/>
    <property type="evidence" value="ECO:0007669"/>
    <property type="project" value="InterPro"/>
</dbReference>
<dbReference type="InterPro" id="IPR020846">
    <property type="entry name" value="MFS_dom"/>
</dbReference>
<evidence type="ECO:0000256" key="6">
    <source>
        <dbReference type="ARBA" id="ARBA00023136"/>
    </source>
</evidence>
<feature type="transmembrane region" description="Helical" evidence="8">
    <location>
        <begin position="110"/>
        <end position="127"/>
    </location>
</feature>
<evidence type="ECO:0000256" key="4">
    <source>
        <dbReference type="ARBA" id="ARBA00022692"/>
    </source>
</evidence>
<dbReference type="PANTHER" id="PTHR23513">
    <property type="entry name" value="INTEGRAL MEMBRANE EFFLUX PROTEIN-RELATED"/>
    <property type="match status" value="1"/>
</dbReference>
<feature type="domain" description="Major facilitator superfamily (MFS) profile" evidence="9">
    <location>
        <begin position="16"/>
        <end position="402"/>
    </location>
</feature>
<feature type="transmembrane region" description="Helical" evidence="8">
    <location>
        <begin position="258"/>
        <end position="278"/>
    </location>
</feature>
<keyword evidence="2" id="KW-0813">Transport</keyword>
<dbReference type="Gene3D" id="1.20.1250.20">
    <property type="entry name" value="MFS general substrate transporter like domains"/>
    <property type="match status" value="1"/>
</dbReference>
<comment type="subcellular location">
    <subcellularLocation>
        <location evidence="1">Cell membrane</location>
        <topology evidence="1">Multi-pass membrane protein</topology>
    </subcellularLocation>
</comment>
<keyword evidence="5 8" id="KW-1133">Transmembrane helix</keyword>
<evidence type="ECO:0000256" key="3">
    <source>
        <dbReference type="ARBA" id="ARBA00022475"/>
    </source>
</evidence>
<dbReference type="AlphaFoldDB" id="Q84CI9"/>
<name>Q84CI9_9ACTN</name>
<dbReference type="InterPro" id="IPR010290">
    <property type="entry name" value="TM_effector"/>
</dbReference>
<dbReference type="PANTHER" id="PTHR23513:SF11">
    <property type="entry name" value="STAPHYLOFERRIN A TRANSPORTER"/>
    <property type="match status" value="1"/>
</dbReference>
<evidence type="ECO:0000256" key="1">
    <source>
        <dbReference type="ARBA" id="ARBA00004651"/>
    </source>
</evidence>
<gene>
    <name evidence="10" type="primary">kinJ</name>
</gene>
<dbReference type="PROSITE" id="PS50850">
    <property type="entry name" value="MFS"/>
    <property type="match status" value="1"/>
</dbReference>
<proteinExistence type="predicted"/>
<evidence type="ECO:0000313" key="10">
    <source>
        <dbReference type="EMBL" id="AAO65354.1"/>
    </source>
</evidence>
<feature type="transmembrane region" description="Helical" evidence="8">
    <location>
        <begin position="314"/>
        <end position="336"/>
    </location>
</feature>
<protein>
    <submittedName>
        <fullName evidence="10">Putative integral membrane efflux protein</fullName>
    </submittedName>
</protein>
<feature type="transmembrane region" description="Helical" evidence="8">
    <location>
        <begin position="175"/>
        <end position="195"/>
    </location>
</feature>
<evidence type="ECO:0000256" key="7">
    <source>
        <dbReference type="SAM" id="MobiDB-lite"/>
    </source>
</evidence>
<accession>Q84CI9</accession>
<evidence type="ECO:0000256" key="2">
    <source>
        <dbReference type="ARBA" id="ARBA00022448"/>
    </source>
</evidence>
<dbReference type="SUPFAM" id="SSF103473">
    <property type="entry name" value="MFS general substrate transporter"/>
    <property type="match status" value="1"/>
</dbReference>
<feature type="transmembrane region" description="Helical" evidence="8">
    <location>
        <begin position="348"/>
        <end position="367"/>
    </location>
</feature>
<keyword evidence="6 8" id="KW-0472">Membrane</keyword>
<feature type="transmembrane region" description="Helical" evidence="8">
    <location>
        <begin position="19"/>
        <end position="37"/>
    </location>
</feature>
<feature type="transmembrane region" description="Helical" evidence="8">
    <location>
        <begin position="290"/>
        <end position="308"/>
    </location>
</feature>
<reference evidence="10" key="1">
    <citation type="submission" date="2003-01" db="EMBL/GenBank/DDBJ databases">
        <title>Molecular cloning and sequence of the kinamycin angucycline type II polyketide synthase gene cluster from Streptomyces murayamaensis.</title>
        <authorList>
            <person name="Yin X.H."/>
            <person name="Mahadevan B."/>
            <person name="Grochowski L."/>
            <person name="Proteau P.J."/>
        </authorList>
    </citation>
    <scope>NUCLEOTIDE SEQUENCE</scope>
</reference>
<feature type="transmembrane region" description="Helical" evidence="8">
    <location>
        <begin position="49"/>
        <end position="70"/>
    </location>
</feature>
<feature type="transmembrane region" description="Helical" evidence="8">
    <location>
        <begin position="82"/>
        <end position="104"/>
    </location>
</feature>
<sequence length="426" mass="45022">MTSTLATPFRSLSVRNFRLFAAGQVVSVAGTWMMVVAQDWIVLSLADNSGTALGVVTALQFTPLLLLTLYGGRLADRYDKRFLLTCANLASGALALVLALLAFADAVQLWHIWLCAFGLGMVNAVEVPTRMAFVSELVGPELLPNASALSAAYFNTARVVGPALAGLLITGFGTGWVMLFNSVSYLATVAGLRMMRPDELLRGARQDTRPRVIDGLRYIRSRPDLKLPLALIGVISLVGLNFQLTLPLYAKTVFHADAASFGLLTTGFAAGSLVAAFVTTARRGRPSSRLVVASAIAFAALETVAGWAPNFASAIVLLSLTGGATIYFVQAANHRVQLGSDPQYRGRVMALYTLIVQGSTPLGSLLIGWLAEHLGARSGFYVGGLVSLAAALTALAFDRRTGQEASDDVTTATKAAPEGEPEAVSR</sequence>
<keyword evidence="3" id="KW-1003">Cell membrane</keyword>
<dbReference type="GO" id="GO:0005886">
    <property type="term" value="C:plasma membrane"/>
    <property type="evidence" value="ECO:0007669"/>
    <property type="project" value="UniProtKB-SubCell"/>
</dbReference>
<feature type="transmembrane region" description="Helical" evidence="8">
    <location>
        <begin position="379"/>
        <end position="397"/>
    </location>
</feature>
<dbReference type="EMBL" id="AH012623">
    <property type="protein sequence ID" value="AAO65354.1"/>
    <property type="molecule type" value="Genomic_DNA"/>
</dbReference>
<dbReference type="Pfam" id="PF05977">
    <property type="entry name" value="MFS_3"/>
    <property type="match status" value="1"/>
</dbReference>
<feature type="region of interest" description="Disordered" evidence="7">
    <location>
        <begin position="404"/>
        <end position="426"/>
    </location>
</feature>